<accession>A0AA38TG12</accession>
<evidence type="ECO:0000313" key="8">
    <source>
        <dbReference type="Proteomes" id="UP001172457"/>
    </source>
</evidence>
<sequence length="188" mass="21724">MFQKLDLQKIKKGGLKQIKIMFSFWENKIKERRSQISSSAWSSDQANSLLDRLIEQGFSDVQINQLVGELYIAGTDTTSLTVAWAIAELLKHKEAFSMVESEVLKNEMNFDKINKELPYLHACIKETLRVHPTGPFLLPHRAQENCEVMGYTIPKDSQVFVNIWAISRDPKIWDDLYHLNLKDSLAQR</sequence>
<evidence type="ECO:0000256" key="3">
    <source>
        <dbReference type="ARBA" id="ARBA00022617"/>
    </source>
</evidence>
<dbReference type="Pfam" id="PF00067">
    <property type="entry name" value="p450"/>
    <property type="match status" value="1"/>
</dbReference>
<reference evidence="7" key="1">
    <citation type="submission" date="2023-03" db="EMBL/GenBank/DDBJ databases">
        <title>Chromosome-scale reference genome and RAD-based genetic map of yellow starthistle (Centaurea solstitialis) reveal putative structural variation and QTLs associated with invader traits.</title>
        <authorList>
            <person name="Reatini B."/>
            <person name="Cang F.A."/>
            <person name="Jiang Q."/>
            <person name="Mckibben M.T.W."/>
            <person name="Barker M.S."/>
            <person name="Rieseberg L.H."/>
            <person name="Dlugosch K.M."/>
        </authorList>
    </citation>
    <scope>NUCLEOTIDE SEQUENCE</scope>
    <source>
        <strain evidence="7">CAN-66</strain>
        <tissue evidence="7">Leaf</tissue>
    </source>
</reference>
<keyword evidence="5" id="KW-0560">Oxidoreductase</keyword>
<evidence type="ECO:0000313" key="7">
    <source>
        <dbReference type="EMBL" id="KAJ9553366.1"/>
    </source>
</evidence>
<dbReference type="PANTHER" id="PTHR47950">
    <property type="entry name" value="CYTOCHROME P450, FAMILY 76, SUBFAMILY C, POLYPEPTIDE 5-RELATED"/>
    <property type="match status" value="1"/>
</dbReference>
<dbReference type="AlphaFoldDB" id="A0AA38TG12"/>
<evidence type="ECO:0000256" key="5">
    <source>
        <dbReference type="ARBA" id="ARBA00023002"/>
    </source>
</evidence>
<dbReference type="GO" id="GO:0020037">
    <property type="term" value="F:heme binding"/>
    <property type="evidence" value="ECO:0007669"/>
    <property type="project" value="InterPro"/>
</dbReference>
<dbReference type="GO" id="GO:0016705">
    <property type="term" value="F:oxidoreductase activity, acting on paired donors, with incorporation or reduction of molecular oxygen"/>
    <property type="evidence" value="ECO:0007669"/>
    <property type="project" value="InterPro"/>
</dbReference>
<dbReference type="PANTHER" id="PTHR47950:SF49">
    <property type="entry name" value="CYTOCHROME P450"/>
    <property type="match status" value="1"/>
</dbReference>
<dbReference type="GO" id="GO:0005506">
    <property type="term" value="F:iron ion binding"/>
    <property type="evidence" value="ECO:0007669"/>
    <property type="project" value="InterPro"/>
</dbReference>
<dbReference type="InterPro" id="IPR036396">
    <property type="entry name" value="Cyt_P450_sf"/>
</dbReference>
<comment type="similarity">
    <text evidence="2">Belongs to the cytochrome P450 family.</text>
</comment>
<evidence type="ECO:0000256" key="4">
    <source>
        <dbReference type="ARBA" id="ARBA00022723"/>
    </source>
</evidence>
<keyword evidence="3" id="KW-0349">Heme</keyword>
<protein>
    <recommendedName>
        <fullName evidence="9">Cytochrome P450</fullName>
    </recommendedName>
</protein>
<keyword evidence="4" id="KW-0479">Metal-binding</keyword>
<evidence type="ECO:0000256" key="1">
    <source>
        <dbReference type="ARBA" id="ARBA00001971"/>
    </source>
</evidence>
<dbReference type="EMBL" id="JARYMX010000004">
    <property type="protein sequence ID" value="KAJ9553366.1"/>
    <property type="molecule type" value="Genomic_DNA"/>
</dbReference>
<dbReference type="InterPro" id="IPR001128">
    <property type="entry name" value="Cyt_P450"/>
</dbReference>
<organism evidence="7 8">
    <name type="scientific">Centaurea solstitialis</name>
    <name type="common">yellow star-thistle</name>
    <dbReference type="NCBI Taxonomy" id="347529"/>
    <lineage>
        <taxon>Eukaryota</taxon>
        <taxon>Viridiplantae</taxon>
        <taxon>Streptophyta</taxon>
        <taxon>Embryophyta</taxon>
        <taxon>Tracheophyta</taxon>
        <taxon>Spermatophyta</taxon>
        <taxon>Magnoliopsida</taxon>
        <taxon>eudicotyledons</taxon>
        <taxon>Gunneridae</taxon>
        <taxon>Pentapetalae</taxon>
        <taxon>asterids</taxon>
        <taxon>campanulids</taxon>
        <taxon>Asterales</taxon>
        <taxon>Asteraceae</taxon>
        <taxon>Carduoideae</taxon>
        <taxon>Cardueae</taxon>
        <taxon>Centaureinae</taxon>
        <taxon>Centaurea</taxon>
    </lineage>
</organism>
<dbReference type="PRINTS" id="PR00385">
    <property type="entry name" value="P450"/>
</dbReference>
<dbReference type="SUPFAM" id="SSF48264">
    <property type="entry name" value="Cytochrome P450"/>
    <property type="match status" value="1"/>
</dbReference>
<dbReference type="InterPro" id="IPR002401">
    <property type="entry name" value="Cyt_P450_E_grp-I"/>
</dbReference>
<evidence type="ECO:0008006" key="9">
    <source>
        <dbReference type="Google" id="ProtNLM"/>
    </source>
</evidence>
<keyword evidence="8" id="KW-1185">Reference proteome</keyword>
<dbReference type="PRINTS" id="PR00463">
    <property type="entry name" value="EP450I"/>
</dbReference>
<gene>
    <name evidence="7" type="ORF">OSB04_017411</name>
</gene>
<dbReference type="Proteomes" id="UP001172457">
    <property type="component" value="Chromosome 4"/>
</dbReference>
<evidence type="ECO:0000256" key="6">
    <source>
        <dbReference type="ARBA" id="ARBA00023004"/>
    </source>
</evidence>
<name>A0AA38TG12_9ASTR</name>
<dbReference type="GO" id="GO:0004497">
    <property type="term" value="F:monooxygenase activity"/>
    <property type="evidence" value="ECO:0007669"/>
    <property type="project" value="InterPro"/>
</dbReference>
<comment type="cofactor">
    <cofactor evidence="1">
        <name>heme</name>
        <dbReference type="ChEBI" id="CHEBI:30413"/>
    </cofactor>
</comment>
<keyword evidence="6" id="KW-0408">Iron</keyword>
<proteinExistence type="inferred from homology"/>
<evidence type="ECO:0000256" key="2">
    <source>
        <dbReference type="ARBA" id="ARBA00010617"/>
    </source>
</evidence>
<comment type="caution">
    <text evidence="7">The sequence shown here is derived from an EMBL/GenBank/DDBJ whole genome shotgun (WGS) entry which is preliminary data.</text>
</comment>
<dbReference type="Gene3D" id="1.10.630.10">
    <property type="entry name" value="Cytochrome P450"/>
    <property type="match status" value="1"/>
</dbReference>